<comment type="caution">
    <text evidence="2">The sequence shown here is derived from an EMBL/GenBank/DDBJ whole genome shotgun (WGS) entry which is preliminary data.</text>
</comment>
<organism evidence="2 3">
    <name type="scientific">Albidovulum sediminis</name>
    <dbReference type="NCBI Taxonomy" id="3066345"/>
    <lineage>
        <taxon>Bacteria</taxon>
        <taxon>Pseudomonadati</taxon>
        <taxon>Pseudomonadota</taxon>
        <taxon>Alphaproteobacteria</taxon>
        <taxon>Rhodobacterales</taxon>
        <taxon>Paracoccaceae</taxon>
        <taxon>Albidovulum</taxon>
    </lineage>
</organism>
<evidence type="ECO:0000256" key="1">
    <source>
        <dbReference type="SAM" id="Coils"/>
    </source>
</evidence>
<keyword evidence="1" id="KW-0175">Coiled coil</keyword>
<protein>
    <submittedName>
        <fullName evidence="2">Uncharacterized protein</fullName>
    </submittedName>
</protein>
<feature type="coiled-coil region" evidence="1">
    <location>
        <begin position="243"/>
        <end position="270"/>
    </location>
</feature>
<reference evidence="3" key="1">
    <citation type="submission" date="2023-07" db="EMBL/GenBank/DDBJ databases">
        <title>Defluviimonas sediminis sp. nov., isolated from mangrove sediment.</title>
        <authorList>
            <person name="Liu L."/>
            <person name="Li J."/>
            <person name="Huang Y."/>
            <person name="Pan J."/>
            <person name="Li M."/>
        </authorList>
    </citation>
    <scope>NUCLEOTIDE SEQUENCE [LARGE SCALE GENOMIC DNA]</scope>
    <source>
        <strain evidence="3">FT324</strain>
    </source>
</reference>
<evidence type="ECO:0000313" key="3">
    <source>
        <dbReference type="Proteomes" id="UP001205601"/>
    </source>
</evidence>
<accession>A0ABT2NLE7</accession>
<gene>
    <name evidence="2" type="ORF">N5I32_09460</name>
</gene>
<proteinExistence type="predicted"/>
<dbReference type="RefSeq" id="WP_261495206.1">
    <property type="nucleotide sequence ID" value="NZ_JAOCQF010000001.1"/>
</dbReference>
<name>A0ABT2NLE7_9RHOB</name>
<dbReference type="Proteomes" id="UP001205601">
    <property type="component" value="Unassembled WGS sequence"/>
</dbReference>
<keyword evidence="3" id="KW-1185">Reference proteome</keyword>
<evidence type="ECO:0000313" key="2">
    <source>
        <dbReference type="EMBL" id="MCT8329738.1"/>
    </source>
</evidence>
<sequence length="966" mass="105908">MPFSSLDPKAQKFVKKYFKSGGLFGKGTSDDQKDRMADEYQTWLNARSNFVLKLGGFPSYIGTETIVSDFKKANQLVEGDKKTLNADAATREVVRLSSALDRVGQQYVNRLETEAAQSVTRMQGMFGTVHHRKKAEDRLGELRTAGARTPPDFDAVRSAHAFILSEEIRVKKVSDDYKVEYDKFKGWPKIVRDRYPEINDPFVAGDKQVIEGLVKAAETKFDEHAISVARTLIRDAYGKVDAAKRLVKNRNEYEQVRIAAETEINKLLAKRNPGVEEECAEIVRLRGEAANQAAARDFLTPWHTMQDLKKRAVAALPAAQGYLDFEAAAKTASEAIDALAKHPQSAFAAGQIAEAKSVFSLAETLAGAGNYANAVNRLGMIPDMCKAAGEKAAGAATFQSFEADAKSEAPERMMLRADALLKSLENHPRAAQITEPIKELRSGYAAADKAVENFDDKTARERLEGLAKLAGITRQFADYVDALMTRAEQITQRVADLRDTHGQAKYAAESLKEASEAAKTGLDAASKGLDAATGHLDKAQNALDRARRLADGQEVFLIRRAEVKTASDDALKLTFPDKPATQSRIGDAFRRADEFSKQLDPVKAKGALEVVMGEVGAIKLAAKAKSGTPPTKQEVLDMIALPNGQRMLDNLIEKLGPNDVTQEVMVAMLGARFDMDVKIFRTKDKHDQGVAKTTLTGPAPNLLAYYKMMTKVPDAHTKLNESLLQFDEVEGPGETTSSFNSGGGKVVMGVAPVLNVGANDLSSPDQLENIDPDCVCVPDSQKAKPTHGTWTTLHEIGHAVDDAKSFMKGKAGNKDFGGWTEHGADYRKIALAVAAEYEFDAFYVERLISGGKPEDPDLPDDLKDKPDGATTWEGRKQKVIRWYNAMVTGADPWSNKRAPTDFNIGGRVYHEAYDDTWVSYDAAARRKGITGYQFRAPGEWFSELYAAYHTGKLNPKHPAAKWLSAL</sequence>
<dbReference type="EMBL" id="JAOCQF010000001">
    <property type="protein sequence ID" value="MCT8329738.1"/>
    <property type="molecule type" value="Genomic_DNA"/>
</dbReference>